<accession>S7ZXK2</accession>
<dbReference type="HOGENOM" id="CLU_2097656_0_0_1"/>
<dbReference type="EMBL" id="KB644415">
    <property type="protein sequence ID" value="EPS33501.1"/>
    <property type="molecule type" value="Genomic_DNA"/>
</dbReference>
<gene>
    <name evidence="1" type="ORF">PDE_08463</name>
</gene>
<evidence type="ECO:0000313" key="2">
    <source>
        <dbReference type="Proteomes" id="UP000019376"/>
    </source>
</evidence>
<evidence type="ECO:0000313" key="1">
    <source>
        <dbReference type="EMBL" id="EPS33501.1"/>
    </source>
</evidence>
<sequence>MYTRETVQDLMYMLSRQIEAAAPPFLIQSGGSADVQNTFHSTRITGTRDILKKLAAKTLALEDSPTDPIPFAADDHAFVQVSARSPPGASRIGKLLNVHPSVCLGRFGLIGLDFEH</sequence>
<keyword evidence="2" id="KW-1185">Reference proteome</keyword>
<name>S7ZXK2_PENO1</name>
<dbReference type="AlphaFoldDB" id="S7ZXK2"/>
<protein>
    <submittedName>
        <fullName evidence="1">Uncharacterized protein</fullName>
    </submittedName>
</protein>
<reference evidence="1 2" key="1">
    <citation type="journal article" date="2013" name="PLoS ONE">
        <title>Genomic and secretomic analyses reveal unique features of the lignocellulolytic enzyme system of Penicillium decumbens.</title>
        <authorList>
            <person name="Liu G."/>
            <person name="Zhang L."/>
            <person name="Wei X."/>
            <person name="Zou G."/>
            <person name="Qin Y."/>
            <person name="Ma L."/>
            <person name="Li J."/>
            <person name="Zheng H."/>
            <person name="Wang S."/>
            <person name="Wang C."/>
            <person name="Xun L."/>
            <person name="Zhao G.-P."/>
            <person name="Zhou Z."/>
            <person name="Qu Y."/>
        </authorList>
    </citation>
    <scope>NUCLEOTIDE SEQUENCE [LARGE SCALE GENOMIC DNA]</scope>
    <source>
        <strain evidence="2">114-2 / CGMCC 5302</strain>
    </source>
</reference>
<organism evidence="1 2">
    <name type="scientific">Penicillium oxalicum (strain 114-2 / CGMCC 5302)</name>
    <name type="common">Penicillium decumbens</name>
    <dbReference type="NCBI Taxonomy" id="933388"/>
    <lineage>
        <taxon>Eukaryota</taxon>
        <taxon>Fungi</taxon>
        <taxon>Dikarya</taxon>
        <taxon>Ascomycota</taxon>
        <taxon>Pezizomycotina</taxon>
        <taxon>Eurotiomycetes</taxon>
        <taxon>Eurotiomycetidae</taxon>
        <taxon>Eurotiales</taxon>
        <taxon>Aspergillaceae</taxon>
        <taxon>Penicillium</taxon>
    </lineage>
</organism>
<proteinExistence type="predicted"/>
<dbReference type="Proteomes" id="UP000019376">
    <property type="component" value="Unassembled WGS sequence"/>
</dbReference>